<keyword evidence="2 3" id="KW-0786">Thiamine pyrophosphate</keyword>
<comment type="caution">
    <text evidence="7">The sequence shown here is derived from an EMBL/GenBank/DDBJ whole genome shotgun (WGS) entry which is preliminary data.</text>
</comment>
<sequence>MDVAEAIVKILEESNVKHIFGHPGEQIIPFYSVLKDSDIKHILMRHEQGAIHAADGYARTSGDFGVCVSTAGPGALNLTMGLATAFKDSVPMLVFTGDNSISEDSNSKDNFQDIDIKSVFQSITFKSFYPSDRESAIMNVKEAVETIQNEPKGPIHINLPKNVLLDENIQSFINNLNLEKIYSPNFEYNQLNSVISEIKNAKKPLILVGAGVFWGKAIDVLKKFVEINNIPMVHTYHTKSILKDSNMDLGLVGIRGTKMANYAFNNADLIIVLGSRLSERTIATDGDLSVNKTELFDFKRNKSKNKAKIITVNIDKKALCGDLTIHGDVSVVLKELNSLNKITDSIYDSWLDEIYKLNQNYVIEDLDSENIPIKPQVAIKIILESFKENIIVNDAGSHTTWVNLLSEIYSNEKLIYSGSMAPMGYGLPAACGASIAKNVQKNDEKIVLINGDGGFQMNVQELATIASNNLSILIIVLNNSQLGIIRQWEELLADDLRYEVDLENPDFIKLANSYGIEGETVSSKEGLELAIKNLKLDKPYLLEVLIDEEDIPVQ</sequence>
<dbReference type="GO" id="GO:0003984">
    <property type="term" value="F:acetolactate synthase activity"/>
    <property type="evidence" value="ECO:0007669"/>
    <property type="project" value="TreeGrafter"/>
</dbReference>
<dbReference type="PANTHER" id="PTHR18968">
    <property type="entry name" value="THIAMINE PYROPHOSPHATE ENZYMES"/>
    <property type="match status" value="1"/>
</dbReference>
<evidence type="ECO:0000313" key="7">
    <source>
        <dbReference type="EMBL" id="RBQ23463.1"/>
    </source>
</evidence>
<dbReference type="Pfam" id="PF02775">
    <property type="entry name" value="TPP_enzyme_C"/>
    <property type="match status" value="1"/>
</dbReference>
<dbReference type="InterPro" id="IPR045229">
    <property type="entry name" value="TPP_enz"/>
</dbReference>
<organism evidence="7 8">
    <name type="scientific">Candidatus Methanobinarius endosymbioticus</name>
    <dbReference type="NCBI Taxonomy" id="2006182"/>
    <lineage>
        <taxon>Archaea</taxon>
        <taxon>Methanobacteriati</taxon>
        <taxon>Methanobacteriota</taxon>
        <taxon>Methanomada group</taxon>
        <taxon>Methanobacteria</taxon>
        <taxon>Methanobacteriales</taxon>
        <taxon>Methanobacteriaceae</taxon>
        <taxon>Candidatus Methanobinarius</taxon>
    </lineage>
</organism>
<dbReference type="GO" id="GO:0050660">
    <property type="term" value="F:flavin adenine dinucleotide binding"/>
    <property type="evidence" value="ECO:0007669"/>
    <property type="project" value="TreeGrafter"/>
</dbReference>
<protein>
    <submittedName>
        <fullName evidence="7">3D-(3,5/4)-trihydroxycyclohexane-1,2-dione hydrolase</fullName>
        <ecNumber evidence="7">3.7.1.22</ecNumber>
    </submittedName>
</protein>
<dbReference type="InterPro" id="IPR011766">
    <property type="entry name" value="TPP_enzyme_TPP-bd"/>
</dbReference>
<feature type="domain" description="Thiamine pyrophosphate enzyme TPP-binding" evidence="5">
    <location>
        <begin position="394"/>
        <end position="544"/>
    </location>
</feature>
<dbReference type="SUPFAM" id="SSF52467">
    <property type="entry name" value="DHS-like NAD/FAD-binding domain"/>
    <property type="match status" value="1"/>
</dbReference>
<dbReference type="FunFam" id="3.40.50.970:FF:000007">
    <property type="entry name" value="Acetolactate synthase"/>
    <property type="match status" value="1"/>
</dbReference>
<dbReference type="InterPro" id="IPR012000">
    <property type="entry name" value="Thiamin_PyroP_enz_cen_dom"/>
</dbReference>
<evidence type="ECO:0000256" key="1">
    <source>
        <dbReference type="ARBA" id="ARBA00007812"/>
    </source>
</evidence>
<keyword evidence="8" id="KW-1185">Reference proteome</keyword>
<dbReference type="GO" id="GO:0044272">
    <property type="term" value="P:sulfur compound biosynthetic process"/>
    <property type="evidence" value="ECO:0007669"/>
    <property type="project" value="UniProtKB-ARBA"/>
</dbReference>
<dbReference type="GO" id="GO:0009099">
    <property type="term" value="P:L-valine biosynthetic process"/>
    <property type="evidence" value="ECO:0007669"/>
    <property type="project" value="TreeGrafter"/>
</dbReference>
<dbReference type="GO" id="GO:0000287">
    <property type="term" value="F:magnesium ion binding"/>
    <property type="evidence" value="ECO:0007669"/>
    <property type="project" value="InterPro"/>
</dbReference>
<dbReference type="Gene3D" id="3.40.50.970">
    <property type="match status" value="2"/>
</dbReference>
<dbReference type="InterPro" id="IPR012001">
    <property type="entry name" value="Thiamin_PyroP_enz_TPP-bd_dom"/>
</dbReference>
<dbReference type="AlphaFoldDB" id="A0A366MCA6"/>
<dbReference type="Pfam" id="PF02776">
    <property type="entry name" value="TPP_enzyme_N"/>
    <property type="match status" value="1"/>
</dbReference>
<dbReference type="GO" id="GO:0030976">
    <property type="term" value="F:thiamine pyrophosphate binding"/>
    <property type="evidence" value="ECO:0007669"/>
    <property type="project" value="InterPro"/>
</dbReference>
<dbReference type="InterPro" id="IPR029035">
    <property type="entry name" value="DHS-like_NAD/FAD-binding_dom"/>
</dbReference>
<name>A0A366MCA6_9EURY</name>
<evidence type="ECO:0000259" key="6">
    <source>
        <dbReference type="Pfam" id="PF02776"/>
    </source>
</evidence>
<evidence type="ECO:0000256" key="2">
    <source>
        <dbReference type="ARBA" id="ARBA00023052"/>
    </source>
</evidence>
<dbReference type="CDD" id="cd07035">
    <property type="entry name" value="TPP_PYR_POX_like"/>
    <property type="match status" value="1"/>
</dbReference>
<evidence type="ECO:0000256" key="3">
    <source>
        <dbReference type="RuleBase" id="RU362132"/>
    </source>
</evidence>
<dbReference type="SUPFAM" id="SSF52518">
    <property type="entry name" value="Thiamin diphosphate-binding fold (THDP-binding)"/>
    <property type="match status" value="2"/>
</dbReference>
<evidence type="ECO:0000259" key="5">
    <source>
        <dbReference type="Pfam" id="PF02775"/>
    </source>
</evidence>
<reference evidence="7 8" key="1">
    <citation type="submission" date="2018-06" db="EMBL/GenBank/DDBJ databases">
        <title>Genomic insight into two independent archaeal endosymbiosis events.</title>
        <authorList>
            <person name="Lind A.E."/>
            <person name="Lewis W.H."/>
            <person name="Spang A."/>
            <person name="Guy L."/>
            <person name="Embley M.T."/>
            <person name="Ettema T.J.G."/>
        </authorList>
    </citation>
    <scope>NUCLEOTIDE SEQUENCE [LARGE SCALE GENOMIC DNA]</scope>
    <source>
        <strain evidence="7">NOE</strain>
    </source>
</reference>
<dbReference type="InterPro" id="IPR029061">
    <property type="entry name" value="THDP-binding"/>
</dbReference>
<comment type="similarity">
    <text evidence="1 3">Belongs to the TPP enzyme family.</text>
</comment>
<dbReference type="EMBL" id="NIZT01000025">
    <property type="protein sequence ID" value="RBQ23463.1"/>
    <property type="molecule type" value="Genomic_DNA"/>
</dbReference>
<evidence type="ECO:0000313" key="8">
    <source>
        <dbReference type="Proteomes" id="UP000253099"/>
    </source>
</evidence>
<dbReference type="Pfam" id="PF00205">
    <property type="entry name" value="TPP_enzyme_M"/>
    <property type="match status" value="1"/>
</dbReference>
<proteinExistence type="inferred from homology"/>
<dbReference type="GO" id="GO:0005948">
    <property type="term" value="C:acetolactate synthase complex"/>
    <property type="evidence" value="ECO:0007669"/>
    <property type="project" value="TreeGrafter"/>
</dbReference>
<dbReference type="PANTHER" id="PTHR18968:SF13">
    <property type="entry name" value="ACETOLACTATE SYNTHASE CATALYTIC SUBUNIT, MITOCHONDRIAL"/>
    <property type="match status" value="1"/>
</dbReference>
<dbReference type="Proteomes" id="UP000253099">
    <property type="component" value="Unassembled WGS sequence"/>
</dbReference>
<dbReference type="Gene3D" id="3.40.50.1220">
    <property type="entry name" value="TPP-binding domain"/>
    <property type="match status" value="1"/>
</dbReference>
<feature type="domain" description="Thiamine pyrophosphate enzyme central" evidence="4">
    <location>
        <begin position="192"/>
        <end position="336"/>
    </location>
</feature>
<accession>A0A366MCA6</accession>
<evidence type="ECO:0000259" key="4">
    <source>
        <dbReference type="Pfam" id="PF00205"/>
    </source>
</evidence>
<dbReference type="GO" id="GO:0009097">
    <property type="term" value="P:isoleucine biosynthetic process"/>
    <property type="evidence" value="ECO:0007669"/>
    <property type="project" value="TreeGrafter"/>
</dbReference>
<dbReference type="GO" id="GO:0102481">
    <property type="term" value="F:3D-(3,5/4)-trihydroxycyclohexane-1,2-dione hydrolase activity"/>
    <property type="evidence" value="ECO:0007669"/>
    <property type="project" value="UniProtKB-EC"/>
</dbReference>
<dbReference type="EC" id="3.7.1.22" evidence="7"/>
<feature type="domain" description="Thiamine pyrophosphate enzyme N-terminal TPP-binding" evidence="6">
    <location>
        <begin position="1"/>
        <end position="117"/>
    </location>
</feature>
<gene>
    <name evidence="7" type="primary">iolD_3</name>
    <name evidence="7" type="ORF">ALNOE001_10700</name>
</gene>
<keyword evidence="7" id="KW-0378">Hydrolase</keyword>